<comment type="caution">
    <text evidence="1">The sequence shown here is derived from an EMBL/GenBank/DDBJ whole genome shotgun (WGS) entry which is preliminary data.</text>
</comment>
<dbReference type="EMBL" id="MU273497">
    <property type="protein sequence ID" value="KAI0034605.1"/>
    <property type="molecule type" value="Genomic_DNA"/>
</dbReference>
<dbReference type="Proteomes" id="UP000814128">
    <property type="component" value="Unassembled WGS sequence"/>
</dbReference>
<accession>A0ACB8QST4</accession>
<protein>
    <submittedName>
        <fullName evidence="1">HECT-domain-containing protein</fullName>
    </submittedName>
</protein>
<reference evidence="1" key="2">
    <citation type="journal article" date="2022" name="New Phytol.">
        <title>Evolutionary transition to the ectomycorrhizal habit in the genomes of a hyperdiverse lineage of mushroom-forming fungi.</title>
        <authorList>
            <person name="Looney B."/>
            <person name="Miyauchi S."/>
            <person name="Morin E."/>
            <person name="Drula E."/>
            <person name="Courty P.E."/>
            <person name="Kohler A."/>
            <person name="Kuo A."/>
            <person name="LaButti K."/>
            <person name="Pangilinan J."/>
            <person name="Lipzen A."/>
            <person name="Riley R."/>
            <person name="Andreopoulos W."/>
            <person name="He G."/>
            <person name="Johnson J."/>
            <person name="Nolan M."/>
            <person name="Tritt A."/>
            <person name="Barry K.W."/>
            <person name="Grigoriev I.V."/>
            <person name="Nagy L.G."/>
            <person name="Hibbett D."/>
            <person name="Henrissat B."/>
            <person name="Matheny P.B."/>
            <person name="Labbe J."/>
            <person name="Martin F.M."/>
        </authorList>
    </citation>
    <scope>NUCLEOTIDE SEQUENCE</scope>
    <source>
        <strain evidence="1">EC-137</strain>
    </source>
</reference>
<organism evidence="1 2">
    <name type="scientific">Vararia minispora EC-137</name>
    <dbReference type="NCBI Taxonomy" id="1314806"/>
    <lineage>
        <taxon>Eukaryota</taxon>
        <taxon>Fungi</taxon>
        <taxon>Dikarya</taxon>
        <taxon>Basidiomycota</taxon>
        <taxon>Agaricomycotina</taxon>
        <taxon>Agaricomycetes</taxon>
        <taxon>Russulales</taxon>
        <taxon>Lachnocladiaceae</taxon>
        <taxon>Vararia</taxon>
    </lineage>
</organism>
<gene>
    <name evidence="1" type="ORF">K488DRAFT_45008</name>
</gene>
<name>A0ACB8QST4_9AGAM</name>
<evidence type="ECO:0000313" key="2">
    <source>
        <dbReference type="Proteomes" id="UP000814128"/>
    </source>
</evidence>
<keyword evidence="2" id="KW-1185">Reference proteome</keyword>
<evidence type="ECO:0000313" key="1">
    <source>
        <dbReference type="EMBL" id="KAI0034605.1"/>
    </source>
</evidence>
<proteinExistence type="predicted"/>
<reference evidence="1" key="1">
    <citation type="submission" date="2021-02" db="EMBL/GenBank/DDBJ databases">
        <authorList>
            <consortium name="DOE Joint Genome Institute"/>
            <person name="Ahrendt S."/>
            <person name="Looney B.P."/>
            <person name="Miyauchi S."/>
            <person name="Morin E."/>
            <person name="Drula E."/>
            <person name="Courty P.E."/>
            <person name="Chicoki N."/>
            <person name="Fauchery L."/>
            <person name="Kohler A."/>
            <person name="Kuo A."/>
            <person name="Labutti K."/>
            <person name="Pangilinan J."/>
            <person name="Lipzen A."/>
            <person name="Riley R."/>
            <person name="Andreopoulos W."/>
            <person name="He G."/>
            <person name="Johnson J."/>
            <person name="Barry K.W."/>
            <person name="Grigoriev I.V."/>
            <person name="Nagy L."/>
            <person name="Hibbett D."/>
            <person name="Henrissat B."/>
            <person name="Matheny P.B."/>
            <person name="Labbe J."/>
            <person name="Martin F."/>
        </authorList>
    </citation>
    <scope>NUCLEOTIDE SEQUENCE</scope>
    <source>
        <strain evidence="1">EC-137</strain>
    </source>
</reference>
<sequence length="1014" mass="113122">MLPLFGNEKRRRINLGGQTSVHTHDSIVNQARVRRGEREDRRRQHDSAIRIQAWWRGTREARLVRRELFSIFQHDPLSISGLRCLVLIGRSEQVLGMWSAAVVGVGEAAYLQNATGPHRTSWLVLIRQVAFLLLQDVASHPQEGRSINHLRVLNALLSSSTASQTCGPQGSEFAALVVGYLLQRGLYRSLAAAIMNSPLDARDSPALPLLIPIVTHPLHLYDQSRPEYTAAFLGLVQEVLSIPLLPNRIPLTSLTHLSSNLPLSAISVLSASVPTIAASLSVESRIHLISSLLAFAPPRYSKLSAPPLNTLLHLFAALLNALPPRALDPPSLNGDADHPASATRGYDPDDDLPIVVTAVPSSSTPVLLPLDPRTRKRLQTIASDTHVKALLAASQRHPSSREAFFEFLLTLCTMWPSRSDAVLMAVMVSGAGTFRELYRGYVRSSPLGKEGLAALTDATNARHWPPLLVLTDLYAQALLTMPDDEFFSNELSAKPDGLRNPLTLDEVVAFSRMLLKIAFTLYWRDDQNSLLAATVPGTNLQWDVVREKLTKALLAVHARDSRRPFTPPDHWLVTSHLDMNLFVKAAIAEDRRLTQPAGTRALSSRQVASLSPRLGVLNNIPFAIPFETRFRILRAFIRHDREEHVESTLRRAYQYRLPRRATVRRGHIAEDGFDKLGEADLKGLVQISFIDQFGEVECGIDGGGVFKEFLTEICKEAFHSDRGLWLENKKNELYPNPHSYATELHSLAWYRFIGRILGKAIYEGILVNVVFAGFFLAKWLGKQSFLDDLESLDPELYQGLLFLKRYPGNPEELSLNFTVAVEEFGVAKTVDLVPNGSNIPVTRDNRLEYILRISYFRLTKQIKQQSEAFFEGLSDMIDPKWLSRMFNQQELQILLGGVDTPIDIDDWRAHTKYGGLFDSSHPTIAAFWAVVKTLTGDQQRALLRFVTSVGRPPLLGFKELNPPFCIRDSGGDESRLPTASTCFNLLKMPLYASEAMLRQKLLQALFAGAGFDLS</sequence>